<protein>
    <recommendedName>
        <fullName evidence="11">Carbamoyl phosphate synthase small chain</fullName>
        <ecNumber evidence="11">6.3.5.5</ecNumber>
    </recommendedName>
    <alternativeName>
        <fullName evidence="11">Carbamoyl phosphate synthetase glutamine chain</fullName>
    </alternativeName>
</protein>
<dbReference type="HAMAP" id="MF_01209">
    <property type="entry name" value="CPSase_S_chain"/>
    <property type="match status" value="1"/>
</dbReference>
<dbReference type="InterPro" id="IPR035686">
    <property type="entry name" value="CPSase_GATase1"/>
</dbReference>
<evidence type="ECO:0000256" key="2">
    <source>
        <dbReference type="ARBA" id="ARBA00005077"/>
    </source>
</evidence>
<evidence type="ECO:0000256" key="11">
    <source>
        <dbReference type="HAMAP-Rule" id="MF_01209"/>
    </source>
</evidence>
<dbReference type="UniPathway" id="UPA00068">
    <property type="reaction ID" value="UER00171"/>
</dbReference>
<dbReference type="GO" id="GO:0016740">
    <property type="term" value="F:transferase activity"/>
    <property type="evidence" value="ECO:0007669"/>
    <property type="project" value="UniProtKB-KW"/>
</dbReference>
<dbReference type="Pfam" id="PF00988">
    <property type="entry name" value="CPSase_sm_chain"/>
    <property type="match status" value="1"/>
</dbReference>
<dbReference type="Proteomes" id="UP000066284">
    <property type="component" value="Chromosome 1"/>
</dbReference>
<dbReference type="GO" id="GO:0004088">
    <property type="term" value="F:carbamoyl-phosphate synthase (glutamine-hydrolyzing) activity"/>
    <property type="evidence" value="ECO:0007669"/>
    <property type="project" value="UniProtKB-UniRule"/>
</dbReference>
<comment type="catalytic activity">
    <reaction evidence="10 11">
        <text>L-glutamine + H2O = L-glutamate + NH4(+)</text>
        <dbReference type="Rhea" id="RHEA:15889"/>
        <dbReference type="ChEBI" id="CHEBI:15377"/>
        <dbReference type="ChEBI" id="CHEBI:28938"/>
        <dbReference type="ChEBI" id="CHEBI:29985"/>
        <dbReference type="ChEBI" id="CHEBI:58359"/>
    </reaction>
</comment>
<comment type="caution">
    <text evidence="11">Lacks conserved residue(s) required for the propagation of feature annotation.</text>
</comment>
<dbReference type="KEGG" id="nio:NITINOP_2881"/>
<dbReference type="Gene3D" id="3.40.50.880">
    <property type="match status" value="1"/>
</dbReference>
<dbReference type="PRINTS" id="PR00099">
    <property type="entry name" value="CPSGATASE"/>
</dbReference>
<name>A0A0S4KWV9_9BACT</name>
<dbReference type="CDD" id="cd01744">
    <property type="entry name" value="GATase1_CPSase"/>
    <property type="match status" value="1"/>
</dbReference>
<comment type="catalytic activity">
    <reaction evidence="9 11">
        <text>hydrogencarbonate + L-glutamine + 2 ATP + H2O = carbamoyl phosphate + L-glutamate + 2 ADP + phosphate + 2 H(+)</text>
        <dbReference type="Rhea" id="RHEA:18633"/>
        <dbReference type="ChEBI" id="CHEBI:15377"/>
        <dbReference type="ChEBI" id="CHEBI:15378"/>
        <dbReference type="ChEBI" id="CHEBI:17544"/>
        <dbReference type="ChEBI" id="CHEBI:29985"/>
        <dbReference type="ChEBI" id="CHEBI:30616"/>
        <dbReference type="ChEBI" id="CHEBI:43474"/>
        <dbReference type="ChEBI" id="CHEBI:58228"/>
        <dbReference type="ChEBI" id="CHEBI:58359"/>
        <dbReference type="ChEBI" id="CHEBI:456216"/>
        <dbReference type="EC" id="6.3.5.5"/>
    </reaction>
</comment>
<keyword evidence="5 11" id="KW-0547">Nucleotide-binding</keyword>
<accession>A0A0S4KWV9</accession>
<feature type="binding site" evidence="11">
    <location>
        <position position="272"/>
    </location>
    <ligand>
        <name>L-glutamine</name>
        <dbReference type="ChEBI" id="CHEBI:58359"/>
    </ligand>
</feature>
<feature type="active site" evidence="11">
    <location>
        <position position="368"/>
    </location>
</feature>
<feature type="domain" description="Carbamoyl-phosphate synthase small subunit N-terminal" evidence="12">
    <location>
        <begin position="2"/>
        <end position="132"/>
    </location>
</feature>
<dbReference type="SUPFAM" id="SSF52021">
    <property type="entry name" value="Carbamoyl phosphate synthetase, small subunit N-terminal domain"/>
    <property type="match status" value="1"/>
</dbReference>
<dbReference type="STRING" id="1715989.NITINOP_2881"/>
<feature type="binding site" evidence="11">
    <location>
        <position position="241"/>
    </location>
    <ligand>
        <name>L-glutamine</name>
        <dbReference type="ChEBI" id="CHEBI:58359"/>
    </ligand>
</feature>
<dbReference type="Pfam" id="PF00117">
    <property type="entry name" value="GATase"/>
    <property type="match status" value="1"/>
</dbReference>
<dbReference type="GO" id="GO:0004359">
    <property type="term" value="F:glutaminase activity"/>
    <property type="evidence" value="ECO:0007669"/>
    <property type="project" value="RHEA"/>
</dbReference>
<keyword evidence="6 11" id="KW-0067">ATP-binding</keyword>
<keyword evidence="11" id="KW-0055">Arginine biosynthesis</keyword>
<dbReference type="InterPro" id="IPR050472">
    <property type="entry name" value="Anth_synth/Amidotransfase"/>
</dbReference>
<dbReference type="GO" id="GO:0006526">
    <property type="term" value="P:L-arginine biosynthetic process"/>
    <property type="evidence" value="ECO:0007669"/>
    <property type="project" value="UniProtKB-UniRule"/>
</dbReference>
<evidence type="ECO:0000256" key="10">
    <source>
        <dbReference type="ARBA" id="ARBA00049285"/>
    </source>
</evidence>
<comment type="similarity">
    <text evidence="3 11">Belongs to the CarA family.</text>
</comment>
<dbReference type="RefSeq" id="WP_062486767.1">
    <property type="nucleotide sequence ID" value="NZ_LN885086.1"/>
</dbReference>
<keyword evidence="7 11" id="KW-0315">Glutamine amidotransferase</keyword>
<gene>
    <name evidence="11 13" type="primary">carA</name>
    <name evidence="13" type="ORF">NITINOP_2881</name>
</gene>
<evidence type="ECO:0000256" key="4">
    <source>
        <dbReference type="ARBA" id="ARBA00022598"/>
    </source>
</evidence>
<dbReference type="InterPro" id="IPR017926">
    <property type="entry name" value="GATASE"/>
</dbReference>
<dbReference type="InterPro" id="IPR029062">
    <property type="entry name" value="Class_I_gatase-like"/>
</dbReference>
<dbReference type="EMBL" id="LN885086">
    <property type="protein sequence ID" value="CUQ67853.1"/>
    <property type="molecule type" value="Genomic_DNA"/>
</dbReference>
<dbReference type="InterPro" id="IPR036480">
    <property type="entry name" value="CarbP_synth_ssu_N_sf"/>
</dbReference>
<comment type="subunit">
    <text evidence="11">Composed of two chains; the small (or glutamine) chain promotes the hydrolysis of glutamine to ammonia, which is used by the large (or ammonia) chain to synthesize carbamoyl phosphate. Tetramer of heterodimers (alpha,beta)4.</text>
</comment>
<dbReference type="NCBIfam" id="TIGR01368">
    <property type="entry name" value="CPSaseIIsmall"/>
    <property type="match status" value="1"/>
</dbReference>
<feature type="binding site" evidence="11">
    <location>
        <position position="46"/>
    </location>
    <ligand>
        <name>L-glutamine</name>
        <dbReference type="ChEBI" id="CHEBI:58359"/>
    </ligand>
</feature>
<dbReference type="PRINTS" id="PR00096">
    <property type="entry name" value="GATASE"/>
</dbReference>
<dbReference type="AlphaFoldDB" id="A0A0S4KWV9"/>
<dbReference type="EC" id="6.3.5.5" evidence="11"/>
<comment type="pathway">
    <text evidence="1 11">Pyrimidine metabolism; UMP biosynthesis via de novo pathway; (S)-dihydroorotate from bicarbonate: step 1/3.</text>
</comment>
<dbReference type="UniPathway" id="UPA00070">
    <property type="reaction ID" value="UER00115"/>
</dbReference>
<proteinExistence type="inferred from homology"/>
<dbReference type="Gene3D" id="3.50.30.20">
    <property type="entry name" value="Carbamoyl-phosphate synthase small subunit, N-terminal domain"/>
    <property type="match status" value="1"/>
</dbReference>
<keyword evidence="11" id="KW-0028">Amino-acid biosynthesis</keyword>
<evidence type="ECO:0000256" key="7">
    <source>
        <dbReference type="ARBA" id="ARBA00022962"/>
    </source>
</evidence>
<dbReference type="GO" id="GO:0044205">
    <property type="term" value="P:'de novo' UMP biosynthetic process"/>
    <property type="evidence" value="ECO:0007669"/>
    <property type="project" value="UniProtKB-UniRule"/>
</dbReference>
<evidence type="ECO:0000256" key="5">
    <source>
        <dbReference type="ARBA" id="ARBA00022741"/>
    </source>
</evidence>
<dbReference type="GO" id="GO:0006207">
    <property type="term" value="P:'de novo' pyrimidine nucleobase biosynthetic process"/>
    <property type="evidence" value="ECO:0007669"/>
    <property type="project" value="InterPro"/>
</dbReference>
<dbReference type="PANTHER" id="PTHR43418:SF7">
    <property type="entry name" value="CARBAMOYL-PHOSPHATE SYNTHASE SMALL CHAIN"/>
    <property type="match status" value="1"/>
</dbReference>
<feature type="binding site" evidence="11">
    <location>
        <position position="310"/>
    </location>
    <ligand>
        <name>L-glutamine</name>
        <dbReference type="ChEBI" id="CHEBI:58359"/>
    </ligand>
</feature>
<sequence length="392" mass="42689">MKKALLALADGTCFEGRALGYEGEAIGEVVFNTAMTGYQEILTDPSYKGQIITMTCPHIGNYGTTPEDVESRSVWAEGFVIVEASRLTSNWRSKQTIHEYLTEAKVVAIEGIDTRALTRHLREQGSQQGVITHGGLDTVGAVAKARQAPSIVGRDLAGTVTCERPYEWERGSGAWAPGGGQGPRLRPDGRPWRVVAYDFGIKRNILHRLADAGCRVTVVPASTTAAEVEARRPDGVFLSNGPGDPEGVPYAADEVKKLIGRYPIFGICLGHQILGLAFGLKTYKLKFGHHGANHPVIDLRTRKVEITSQNHNFAVAVSAPLHEVPGDPPMIETDYGPLSITHLSLNDRSIEGMACPSRRLFSVQYHPEASPGPHDSAYLFEEFVRLMEISHA</sequence>
<evidence type="ECO:0000256" key="9">
    <source>
        <dbReference type="ARBA" id="ARBA00048816"/>
    </source>
</evidence>
<dbReference type="InterPro" id="IPR002474">
    <property type="entry name" value="CarbamoylP_synth_ssu_N"/>
</dbReference>
<dbReference type="PANTHER" id="PTHR43418">
    <property type="entry name" value="MULTIFUNCTIONAL TRYPTOPHAN BIOSYNTHESIS PROTEIN-RELATED"/>
    <property type="match status" value="1"/>
</dbReference>
<evidence type="ECO:0000313" key="13">
    <source>
        <dbReference type="EMBL" id="CUQ67853.1"/>
    </source>
</evidence>
<dbReference type="GO" id="GO:0005524">
    <property type="term" value="F:ATP binding"/>
    <property type="evidence" value="ECO:0007669"/>
    <property type="project" value="UniProtKB-UniRule"/>
</dbReference>
<feature type="binding site" evidence="11">
    <location>
        <position position="269"/>
    </location>
    <ligand>
        <name>L-glutamine</name>
        <dbReference type="ChEBI" id="CHEBI:58359"/>
    </ligand>
</feature>
<feature type="binding site" evidence="11">
    <location>
        <position position="243"/>
    </location>
    <ligand>
        <name>L-glutamine</name>
        <dbReference type="ChEBI" id="CHEBI:58359"/>
    </ligand>
</feature>
<evidence type="ECO:0000256" key="6">
    <source>
        <dbReference type="ARBA" id="ARBA00022840"/>
    </source>
</evidence>
<keyword evidence="13" id="KW-0808">Transferase</keyword>
<dbReference type="OrthoDB" id="9804328at2"/>
<dbReference type="GO" id="GO:0006541">
    <property type="term" value="P:glutamine metabolic process"/>
    <property type="evidence" value="ECO:0007669"/>
    <property type="project" value="InterPro"/>
</dbReference>
<dbReference type="InterPro" id="IPR006274">
    <property type="entry name" value="CarbamoylP_synth_ssu"/>
</dbReference>
<feature type="binding site" evidence="11">
    <location>
        <position position="313"/>
    </location>
    <ligand>
        <name>L-glutamine</name>
        <dbReference type="ChEBI" id="CHEBI:58359"/>
    </ligand>
</feature>
<evidence type="ECO:0000259" key="12">
    <source>
        <dbReference type="SMART" id="SM01097"/>
    </source>
</evidence>
<dbReference type="SUPFAM" id="SSF52317">
    <property type="entry name" value="Class I glutamine amidotransferase-like"/>
    <property type="match status" value="1"/>
</dbReference>
<evidence type="ECO:0000313" key="14">
    <source>
        <dbReference type="Proteomes" id="UP000066284"/>
    </source>
</evidence>
<comment type="function">
    <text evidence="11">Small subunit of the glutamine-dependent carbamoyl phosphate synthetase (CPSase). CPSase catalyzes the formation of carbamoyl phosphate from the ammonia moiety of glutamine, carbonate, and phosphate donated by ATP, constituting the first step of 2 biosynthetic pathways, one leading to arginine and/or urea and the other to pyrimidine nucleotides. The small subunit (glutamine amidotransferase) binds and cleaves glutamine to supply the large subunit with the substrate ammonia.</text>
</comment>
<feature type="region of interest" description="CPSase" evidence="11">
    <location>
        <begin position="1"/>
        <end position="191"/>
    </location>
</feature>
<evidence type="ECO:0000256" key="3">
    <source>
        <dbReference type="ARBA" id="ARBA00007800"/>
    </source>
</evidence>
<keyword evidence="14" id="KW-1185">Reference proteome</keyword>
<feature type="active site" evidence="11">
    <location>
        <position position="366"/>
    </location>
</feature>
<keyword evidence="4 11" id="KW-0436">Ligase</keyword>
<organism evidence="13 14">
    <name type="scientific">Candidatus Nitrospira inopinata</name>
    <dbReference type="NCBI Taxonomy" id="1715989"/>
    <lineage>
        <taxon>Bacteria</taxon>
        <taxon>Pseudomonadati</taxon>
        <taxon>Nitrospirota</taxon>
        <taxon>Nitrospiria</taxon>
        <taxon>Nitrospirales</taxon>
        <taxon>Nitrospiraceae</taxon>
        <taxon>Nitrospira</taxon>
    </lineage>
</organism>
<evidence type="ECO:0000256" key="8">
    <source>
        <dbReference type="ARBA" id="ARBA00022975"/>
    </source>
</evidence>
<feature type="active site" description="Nucleophile" evidence="11">
    <location>
        <position position="268"/>
    </location>
</feature>
<dbReference type="PROSITE" id="PS51273">
    <property type="entry name" value="GATASE_TYPE_1"/>
    <property type="match status" value="1"/>
</dbReference>
<dbReference type="FunFam" id="3.50.30.20:FF:000001">
    <property type="entry name" value="Carbamoyl-phosphate synthase small chain"/>
    <property type="match status" value="1"/>
</dbReference>
<dbReference type="NCBIfam" id="NF009475">
    <property type="entry name" value="PRK12838.1"/>
    <property type="match status" value="1"/>
</dbReference>
<reference evidence="14" key="1">
    <citation type="submission" date="2015-09" db="EMBL/GenBank/DDBJ databases">
        <authorList>
            <person name="Daims H."/>
        </authorList>
    </citation>
    <scope>NUCLEOTIDE SEQUENCE [LARGE SCALE GENOMIC DNA]</scope>
</reference>
<dbReference type="SMART" id="SM01097">
    <property type="entry name" value="CPSase_sm_chain"/>
    <property type="match status" value="1"/>
</dbReference>
<keyword evidence="8 11" id="KW-0665">Pyrimidine biosynthesis</keyword>
<dbReference type="PRINTS" id="PR00097">
    <property type="entry name" value="ANTSNTHASEII"/>
</dbReference>
<evidence type="ECO:0000256" key="1">
    <source>
        <dbReference type="ARBA" id="ARBA00004812"/>
    </source>
</evidence>
<comment type="pathway">
    <text evidence="2 11">Amino-acid biosynthesis; L-arginine biosynthesis; carbamoyl phosphate from bicarbonate: step 1/1.</text>
</comment>